<accession>A0A2G8JFK1</accession>
<dbReference type="SUPFAM" id="SSF48371">
    <property type="entry name" value="ARM repeat"/>
    <property type="match status" value="1"/>
</dbReference>
<feature type="domain" description="Proteasome adapter and scaffold protein ECM29 HEAT-repeat" evidence="2">
    <location>
        <begin position="77"/>
        <end position="238"/>
    </location>
</feature>
<evidence type="ECO:0000313" key="4">
    <source>
        <dbReference type="Proteomes" id="UP000230750"/>
    </source>
</evidence>
<dbReference type="GO" id="GO:0036503">
    <property type="term" value="P:ERAD pathway"/>
    <property type="evidence" value="ECO:0007669"/>
    <property type="project" value="TreeGrafter"/>
</dbReference>
<evidence type="ECO:0000256" key="1">
    <source>
        <dbReference type="ARBA" id="ARBA00022737"/>
    </source>
</evidence>
<evidence type="ECO:0000313" key="3">
    <source>
        <dbReference type="EMBL" id="PIK34534.1"/>
    </source>
</evidence>
<sequence length="358" mass="38861">MDDIKESVRKAAESASKSLKKVSIKMCDLNYGNVGRQALDVVLPCLLRKGLPSTVKEVQSVSLATLVSLSKSAGSHIKPHIPLLITALLESFSGLEPQVMSYLSLHLASSQESQEKLDNVRIAATKASPMMDTINTCVQYVDVEVLTELVPRLNDLIKSGIGVGTKAGCANLVIMIVQQCPLDLEPFAGKILGSLLSGLNDKSSAVRKLNATAIGHLVKTAKDSSVEKLLKRLHSWYMEKDGIVIYYDLAAMPSTPCPHITTMCLKRHAAIAMPLAFLAMHEEVKDASKSEEGKESVWEDVWLDSTPGTESGIKLYLKEIVSLCEESLNHASWSRKAQTARALKAIASKLKSNLQAPI</sequence>
<reference evidence="3 4" key="1">
    <citation type="journal article" date="2017" name="PLoS Biol.">
        <title>The sea cucumber genome provides insights into morphological evolution and visceral regeneration.</title>
        <authorList>
            <person name="Zhang X."/>
            <person name="Sun L."/>
            <person name="Yuan J."/>
            <person name="Sun Y."/>
            <person name="Gao Y."/>
            <person name="Zhang L."/>
            <person name="Li S."/>
            <person name="Dai H."/>
            <person name="Hamel J.F."/>
            <person name="Liu C."/>
            <person name="Yu Y."/>
            <person name="Liu S."/>
            <person name="Lin W."/>
            <person name="Guo K."/>
            <person name="Jin S."/>
            <person name="Xu P."/>
            <person name="Storey K.B."/>
            <person name="Huan P."/>
            <person name="Zhang T."/>
            <person name="Zhou Y."/>
            <person name="Zhang J."/>
            <person name="Lin C."/>
            <person name="Li X."/>
            <person name="Xing L."/>
            <person name="Huo D."/>
            <person name="Sun M."/>
            <person name="Wang L."/>
            <person name="Mercier A."/>
            <person name="Li F."/>
            <person name="Yang H."/>
            <person name="Xiang J."/>
        </authorList>
    </citation>
    <scope>NUCLEOTIDE SEQUENCE [LARGE SCALE GENOMIC DNA]</scope>
    <source>
        <strain evidence="3">Shaxun</strain>
        <tissue evidence="3">Muscle</tissue>
    </source>
</reference>
<dbReference type="OrthoDB" id="16066at2759"/>
<dbReference type="GO" id="GO:0005634">
    <property type="term" value="C:nucleus"/>
    <property type="evidence" value="ECO:0007669"/>
    <property type="project" value="TreeGrafter"/>
</dbReference>
<dbReference type="EMBL" id="MRZV01002146">
    <property type="protein sequence ID" value="PIK34534.1"/>
    <property type="molecule type" value="Genomic_DNA"/>
</dbReference>
<dbReference type="PANTHER" id="PTHR23346:SF19">
    <property type="entry name" value="PROTEASOME ADAPTER AND SCAFFOLD PROTEIN ECM29"/>
    <property type="match status" value="1"/>
</dbReference>
<dbReference type="GO" id="GO:0000502">
    <property type="term" value="C:proteasome complex"/>
    <property type="evidence" value="ECO:0007669"/>
    <property type="project" value="UniProtKB-KW"/>
</dbReference>
<name>A0A2G8JFK1_STIJA</name>
<organism evidence="3 4">
    <name type="scientific">Stichopus japonicus</name>
    <name type="common">Sea cucumber</name>
    <dbReference type="NCBI Taxonomy" id="307972"/>
    <lineage>
        <taxon>Eukaryota</taxon>
        <taxon>Metazoa</taxon>
        <taxon>Echinodermata</taxon>
        <taxon>Eleutherozoa</taxon>
        <taxon>Echinozoa</taxon>
        <taxon>Holothuroidea</taxon>
        <taxon>Aspidochirotacea</taxon>
        <taxon>Aspidochirotida</taxon>
        <taxon>Stichopodidae</taxon>
        <taxon>Apostichopus</taxon>
    </lineage>
</organism>
<keyword evidence="1" id="KW-0677">Repeat</keyword>
<evidence type="ECO:0000259" key="2">
    <source>
        <dbReference type="Pfam" id="PF24492"/>
    </source>
</evidence>
<dbReference type="Gene3D" id="1.25.10.10">
    <property type="entry name" value="Leucine-rich Repeat Variant"/>
    <property type="match status" value="1"/>
</dbReference>
<dbReference type="GO" id="GO:0005737">
    <property type="term" value="C:cytoplasm"/>
    <property type="evidence" value="ECO:0007669"/>
    <property type="project" value="TreeGrafter"/>
</dbReference>
<keyword evidence="3" id="KW-0647">Proteasome</keyword>
<dbReference type="Pfam" id="PF24492">
    <property type="entry name" value="HEAT_ECM29"/>
    <property type="match status" value="1"/>
</dbReference>
<protein>
    <submittedName>
        <fullName evidence="3">Putative proteasome-associated protein ECM29-like</fullName>
    </submittedName>
</protein>
<dbReference type="InterPro" id="IPR055443">
    <property type="entry name" value="HEAT_ECM29"/>
</dbReference>
<dbReference type="GO" id="GO:0060090">
    <property type="term" value="F:molecular adaptor activity"/>
    <property type="evidence" value="ECO:0007669"/>
    <property type="project" value="TreeGrafter"/>
</dbReference>
<dbReference type="InterPro" id="IPR011989">
    <property type="entry name" value="ARM-like"/>
</dbReference>
<dbReference type="Proteomes" id="UP000230750">
    <property type="component" value="Unassembled WGS sequence"/>
</dbReference>
<comment type="caution">
    <text evidence="3">The sequence shown here is derived from an EMBL/GenBank/DDBJ whole genome shotgun (WGS) entry which is preliminary data.</text>
</comment>
<gene>
    <name evidence="3" type="ORF">BSL78_28643</name>
</gene>
<dbReference type="AlphaFoldDB" id="A0A2G8JFK1"/>
<dbReference type="InterPro" id="IPR016024">
    <property type="entry name" value="ARM-type_fold"/>
</dbReference>
<proteinExistence type="predicted"/>
<keyword evidence="4" id="KW-1185">Reference proteome</keyword>
<dbReference type="STRING" id="307972.A0A2G8JFK1"/>
<dbReference type="PANTHER" id="PTHR23346">
    <property type="entry name" value="TRANSLATIONAL ACTIVATOR GCN1-RELATED"/>
    <property type="match status" value="1"/>
</dbReference>